<feature type="signal peptide" evidence="2">
    <location>
        <begin position="1"/>
        <end position="19"/>
    </location>
</feature>
<organism evidence="3 4">
    <name type="scientific">Lasiodiplodia theobromae</name>
    <dbReference type="NCBI Taxonomy" id="45133"/>
    <lineage>
        <taxon>Eukaryota</taxon>
        <taxon>Fungi</taxon>
        <taxon>Dikarya</taxon>
        <taxon>Ascomycota</taxon>
        <taxon>Pezizomycotina</taxon>
        <taxon>Dothideomycetes</taxon>
        <taxon>Dothideomycetes incertae sedis</taxon>
        <taxon>Botryosphaeriales</taxon>
        <taxon>Botryosphaeriaceae</taxon>
        <taxon>Lasiodiplodia</taxon>
    </lineage>
</organism>
<evidence type="ECO:0000256" key="2">
    <source>
        <dbReference type="SAM" id="SignalP"/>
    </source>
</evidence>
<dbReference type="Proteomes" id="UP000325902">
    <property type="component" value="Unassembled WGS sequence"/>
</dbReference>
<reference evidence="3 4" key="1">
    <citation type="journal article" date="2019" name="Sci. Rep.">
        <title>A multi-omics analysis of the grapevine pathogen Lasiodiplodia theobromae reveals that temperature affects the expression of virulence- and pathogenicity-related genes.</title>
        <authorList>
            <person name="Felix C."/>
            <person name="Meneses R."/>
            <person name="Goncalves M.F.M."/>
            <person name="Tilleman L."/>
            <person name="Duarte A.S."/>
            <person name="Jorrin-Novo J.V."/>
            <person name="Van de Peer Y."/>
            <person name="Deforce D."/>
            <person name="Van Nieuwerburgh F."/>
            <person name="Esteves A.C."/>
            <person name="Alves A."/>
        </authorList>
    </citation>
    <scope>NUCLEOTIDE SEQUENCE [LARGE SCALE GENOMIC DNA]</scope>
    <source>
        <strain evidence="3 4">LA-SOL3</strain>
    </source>
</reference>
<comment type="caution">
    <text evidence="3">The sequence shown here is derived from an EMBL/GenBank/DDBJ whole genome shotgun (WGS) entry which is preliminary data.</text>
</comment>
<evidence type="ECO:0000313" key="3">
    <source>
        <dbReference type="EMBL" id="KAB2571286.1"/>
    </source>
</evidence>
<feature type="chain" id="PRO_5024876437" evidence="2">
    <location>
        <begin position="20"/>
        <end position="163"/>
    </location>
</feature>
<evidence type="ECO:0000313" key="4">
    <source>
        <dbReference type="Proteomes" id="UP000325902"/>
    </source>
</evidence>
<dbReference type="OrthoDB" id="3656567at2759"/>
<dbReference type="EMBL" id="VCHE01000105">
    <property type="protein sequence ID" value="KAB2571286.1"/>
    <property type="molecule type" value="Genomic_DNA"/>
</dbReference>
<sequence>MKFNIGIILAAASFTRVFSTAVPDDAAAECGSLGVMSLEDVPEDALAGEVRKCADHPLGNNRPFGGTSLAPLDDSDDFDDSDDSGNSTDVSADASGLQARDCWYGSEYGCTDGYCWKTCGDGGRWCWTANNGGNGPWRTCASWRDCKKKFDCGKNCKSCGCSC</sequence>
<keyword evidence="2" id="KW-0732">Signal</keyword>
<dbReference type="AlphaFoldDB" id="A0A5N5D0Z1"/>
<accession>A0A5N5D0Z1</accession>
<gene>
    <name evidence="3" type="ORF">DBV05_g10042</name>
</gene>
<keyword evidence="4" id="KW-1185">Reference proteome</keyword>
<name>A0A5N5D0Z1_9PEZI</name>
<evidence type="ECO:0000256" key="1">
    <source>
        <dbReference type="SAM" id="MobiDB-lite"/>
    </source>
</evidence>
<feature type="compositionally biased region" description="Acidic residues" evidence="1">
    <location>
        <begin position="73"/>
        <end position="83"/>
    </location>
</feature>
<proteinExistence type="predicted"/>
<protein>
    <submittedName>
        <fullName evidence="3">Uncharacterized protein</fullName>
    </submittedName>
</protein>
<feature type="region of interest" description="Disordered" evidence="1">
    <location>
        <begin position="60"/>
        <end position="92"/>
    </location>
</feature>